<dbReference type="GeneID" id="34561975"/>
<dbReference type="PANTHER" id="PTHR10366">
    <property type="entry name" value="NAD DEPENDENT EPIMERASE/DEHYDRATASE"/>
    <property type="match status" value="1"/>
</dbReference>
<evidence type="ECO:0000256" key="1">
    <source>
        <dbReference type="ARBA" id="ARBA00023002"/>
    </source>
</evidence>
<protein>
    <submittedName>
        <fullName evidence="4">Reductase</fullName>
    </submittedName>
</protein>
<name>A0A1G4B334_9PEZI</name>
<dbReference type="InterPro" id="IPR036291">
    <property type="entry name" value="NAD(P)-bd_dom_sf"/>
</dbReference>
<evidence type="ECO:0000313" key="5">
    <source>
        <dbReference type="Proteomes" id="UP000176998"/>
    </source>
</evidence>
<keyword evidence="5" id="KW-1185">Reference proteome</keyword>
<gene>
    <name evidence="4" type="ORF">CORC01_08835</name>
</gene>
<dbReference type="RefSeq" id="XP_022472999.1">
    <property type="nucleotide sequence ID" value="XM_022620465.1"/>
</dbReference>
<keyword evidence="1" id="KW-0560">Oxidoreductase</keyword>
<reference evidence="4 5" key="1">
    <citation type="submission" date="2016-09" db="EMBL/GenBank/DDBJ databases">
        <authorList>
            <person name="Capua I."/>
            <person name="De Benedictis P."/>
            <person name="Joannis T."/>
            <person name="Lombin L.H."/>
            <person name="Cattoli G."/>
        </authorList>
    </citation>
    <scope>NUCLEOTIDE SEQUENCE [LARGE SCALE GENOMIC DNA]</scope>
    <source>
        <strain evidence="4 5">IMI 309357</strain>
    </source>
</reference>
<dbReference type="PANTHER" id="PTHR10366:SF564">
    <property type="entry name" value="STEROL-4-ALPHA-CARBOXYLATE 3-DEHYDROGENASE, DECARBOXYLATING"/>
    <property type="match status" value="1"/>
</dbReference>
<dbReference type="OrthoDB" id="2735536at2759"/>
<accession>A0A1G4B334</accession>
<dbReference type="InterPro" id="IPR050425">
    <property type="entry name" value="NAD(P)_dehydrat-like"/>
</dbReference>
<feature type="compositionally biased region" description="Polar residues" evidence="3">
    <location>
        <begin position="19"/>
        <end position="28"/>
    </location>
</feature>
<comment type="caution">
    <text evidence="4">The sequence shown here is derived from an EMBL/GenBank/DDBJ whole genome shotgun (WGS) entry which is preliminary data.</text>
</comment>
<dbReference type="Proteomes" id="UP000176998">
    <property type="component" value="Unassembled WGS sequence"/>
</dbReference>
<dbReference type="Gene3D" id="3.40.50.720">
    <property type="entry name" value="NAD(P)-binding Rossmann-like Domain"/>
    <property type="match status" value="1"/>
</dbReference>
<evidence type="ECO:0000313" key="4">
    <source>
        <dbReference type="EMBL" id="OHE95838.1"/>
    </source>
</evidence>
<evidence type="ECO:0000256" key="3">
    <source>
        <dbReference type="SAM" id="MobiDB-lite"/>
    </source>
</evidence>
<comment type="similarity">
    <text evidence="2">Belongs to the NAD(P)-dependent epimerase/dehydratase family. Dihydroflavonol-4-reductase subfamily.</text>
</comment>
<proteinExistence type="inferred from homology"/>
<sequence>MSASTQRPNGVRTPCPVTQAPQVSWATRPSSPPSKPAFAFAAPSDQTPASTYVILAAPSIRNNTPAGDQLSWTIVPNISIPGAYDKAAHDVDYIFHCASPEPFFGKDGCVGTEEEIYVRPAVAVVIGLLESARRHAAGTLRRVVVESWIVAIIPMLCFTRQGLDRPASDGESRVATPPAPCRSGFGVYRASNIAALNASEAWMKVHNPKVNLVSIIPAWLWSETPILSVEDVATAHVCVLSPSVSGKQSFYRDRHVAVE</sequence>
<feature type="region of interest" description="Disordered" evidence="3">
    <location>
        <begin position="1"/>
        <end position="34"/>
    </location>
</feature>
<dbReference type="SUPFAM" id="SSF51735">
    <property type="entry name" value="NAD(P)-binding Rossmann-fold domains"/>
    <property type="match status" value="1"/>
</dbReference>
<evidence type="ECO:0000256" key="2">
    <source>
        <dbReference type="ARBA" id="ARBA00023445"/>
    </source>
</evidence>
<dbReference type="EMBL" id="MJBS01000077">
    <property type="protein sequence ID" value="OHE95838.1"/>
    <property type="molecule type" value="Genomic_DNA"/>
</dbReference>
<dbReference type="STRING" id="1209926.A0A1G4B334"/>
<organism evidence="4 5">
    <name type="scientific">Colletotrichum orchidophilum</name>
    <dbReference type="NCBI Taxonomy" id="1209926"/>
    <lineage>
        <taxon>Eukaryota</taxon>
        <taxon>Fungi</taxon>
        <taxon>Dikarya</taxon>
        <taxon>Ascomycota</taxon>
        <taxon>Pezizomycotina</taxon>
        <taxon>Sordariomycetes</taxon>
        <taxon>Hypocreomycetidae</taxon>
        <taxon>Glomerellales</taxon>
        <taxon>Glomerellaceae</taxon>
        <taxon>Colletotrichum</taxon>
    </lineage>
</organism>
<dbReference type="GO" id="GO:0016616">
    <property type="term" value="F:oxidoreductase activity, acting on the CH-OH group of donors, NAD or NADP as acceptor"/>
    <property type="evidence" value="ECO:0007669"/>
    <property type="project" value="TreeGrafter"/>
</dbReference>
<dbReference type="AlphaFoldDB" id="A0A1G4B334"/>